<dbReference type="Gene3D" id="1.10.238.10">
    <property type="entry name" value="EF-hand"/>
    <property type="match status" value="1"/>
</dbReference>
<keyword evidence="4" id="KW-1185">Reference proteome</keyword>
<dbReference type="SUPFAM" id="SSF51045">
    <property type="entry name" value="WW domain"/>
    <property type="match status" value="1"/>
</dbReference>
<dbReference type="PROSITE" id="PS50020">
    <property type="entry name" value="WW_DOMAIN_2"/>
    <property type="match status" value="1"/>
</dbReference>
<evidence type="ECO:0000313" key="3">
    <source>
        <dbReference type="EMBL" id="KAF0734714.1"/>
    </source>
</evidence>
<evidence type="ECO:0000259" key="2">
    <source>
        <dbReference type="PROSITE" id="PS50020"/>
    </source>
</evidence>
<dbReference type="Proteomes" id="UP000481153">
    <property type="component" value="Unassembled WGS sequence"/>
</dbReference>
<evidence type="ECO:0000256" key="1">
    <source>
        <dbReference type="SAM" id="MobiDB-lite"/>
    </source>
</evidence>
<dbReference type="InterPro" id="IPR036020">
    <property type="entry name" value="WW_dom_sf"/>
</dbReference>
<feature type="domain" description="WW" evidence="2">
    <location>
        <begin position="923"/>
        <end position="951"/>
    </location>
</feature>
<evidence type="ECO:0000313" key="4">
    <source>
        <dbReference type="Proteomes" id="UP000481153"/>
    </source>
</evidence>
<name>A0A6G0X465_9STRA</name>
<dbReference type="Gene3D" id="2.20.70.10">
    <property type="match status" value="1"/>
</dbReference>
<dbReference type="EMBL" id="VJMJ01000107">
    <property type="protein sequence ID" value="KAF0734714.1"/>
    <property type="molecule type" value="Genomic_DNA"/>
</dbReference>
<dbReference type="CDD" id="cd00201">
    <property type="entry name" value="WW"/>
    <property type="match status" value="1"/>
</dbReference>
<dbReference type="InterPro" id="IPR001202">
    <property type="entry name" value="WW_dom"/>
</dbReference>
<feature type="region of interest" description="Disordered" evidence="1">
    <location>
        <begin position="1630"/>
        <end position="1653"/>
    </location>
</feature>
<reference evidence="3 4" key="1">
    <citation type="submission" date="2019-07" db="EMBL/GenBank/DDBJ databases">
        <title>Genomics analysis of Aphanomyces spp. identifies a new class of oomycete effector associated with host adaptation.</title>
        <authorList>
            <person name="Gaulin E."/>
        </authorList>
    </citation>
    <scope>NUCLEOTIDE SEQUENCE [LARGE SCALE GENOMIC DNA]</scope>
    <source>
        <strain evidence="3 4">ATCC 201684</strain>
    </source>
</reference>
<accession>A0A6G0X465</accession>
<dbReference type="VEuPathDB" id="FungiDB:AeMF1_019015"/>
<feature type="compositionally biased region" description="Basic residues" evidence="1">
    <location>
        <begin position="1630"/>
        <end position="1642"/>
    </location>
</feature>
<gene>
    <name evidence="3" type="ORF">Ae201684_008672</name>
</gene>
<proteinExistence type="predicted"/>
<organism evidence="3 4">
    <name type="scientific">Aphanomyces euteiches</name>
    <dbReference type="NCBI Taxonomy" id="100861"/>
    <lineage>
        <taxon>Eukaryota</taxon>
        <taxon>Sar</taxon>
        <taxon>Stramenopiles</taxon>
        <taxon>Oomycota</taxon>
        <taxon>Saprolegniomycetes</taxon>
        <taxon>Saprolegniales</taxon>
        <taxon>Verrucalvaceae</taxon>
        <taxon>Aphanomyces</taxon>
    </lineage>
</organism>
<dbReference type="PROSITE" id="PS01159">
    <property type="entry name" value="WW_DOMAIN_1"/>
    <property type="match status" value="1"/>
</dbReference>
<comment type="caution">
    <text evidence="3">The sequence shown here is derived from an EMBL/GenBank/DDBJ whole genome shotgun (WGS) entry which is preliminary data.</text>
</comment>
<feature type="compositionally biased region" description="Low complexity" evidence="1">
    <location>
        <begin position="1643"/>
        <end position="1653"/>
    </location>
</feature>
<sequence length="1890" mass="227182">MPLPGTLLDDDVVHRIFDAYADEPSHRLSNAGFRRLVLEAPNLLTPWFGMVDVDLAYAQARGHSCRRLDATQFVEALVFLTWRKYPEEAQRDAFHRVLHESIYLLPAAPKSAHRMAADFAAARLAVSANHTWNSPVSPMAHVDNVKLDDLSSTQPTVDDFILPDNYRLAEPTLPQISPDIWLSSLSEYPPARLPSASAGGFFIAALYFTCKVYERRKIQHSFRKWIELAKSMKCRAESLGRIDHRWSLKLAKSAFDTWIQHTCRMKRAESQLVLPKLWAHQREQALRRHVWNQWHEYKQLAVKRRKVLQQIWMHYRAKDVRCCLKRWLAYTGHLRTCHFAMRLLLRRRRRQLSRQAFQRWWTLSATLSALNRVMRSAWRRIRGEVYIKVLLTRHRQLQHQRGLKLIEDMCARGQVSRAFVTWRHGLAVDLLTRSLASRQRRRLTAVALAAWRDSLAARRHNLKMLSRLVARHRRVQVQTAFTTWIKCSWAYHGEQIERWTTSTKHTACIFAFLGILKQRTKRLEAQSFTRWLEFTLCSRNEHAQRQQFILSRLIFRRAFNLHKVVAFRFQRWRTAAIHLAQESQRQTEEKASLMEKHQARALMLLKKWMKNCKVNALQLGFMKWMEKCRSIALQTKAASQMVSIFTKVEIRRSWHQLRRHCKSCQRLERLFQVLKRLGARLALAVWRRAVYHLNQQHLVQKQRTKSQELHLRILRHILLRSKLTLVRHAWVKWKAQSSLRRVHDAHEVSLHSSFRLWFRLYSRRVRLKVQCQAFQTLRRAALHSKLNEVKEIQLESLFTVSRRRVNERLLRRKLSEWKVYLNKVAFTRQQLYRLDQLWTRAAARNALQTWRHQTAVQRLAVFCCTTWMQMKLARCWLTWTQSTKANAQQRRQACQRLMHQVVGKCLRRGWKQWLCVIHAAGLWEMHWNRECSAYYYTNILTNQSQWELPRGMTIHPRSSILLDRIGKGVDLLQKIHDRRTRRKLVQHFCMWKAQTAIDIAQSILCIEYQAQCQARVQNVVEKMELELVGCYYACKALVSERNLVSKVFAQWKQATQADNLAIEIADRSFKQRLLDKRRKVLVFMEWRSAVWMNQAQEKSHAQQQTTRFTKGIMHLLHWRTCRRSRLLWRGYLAFQSYKQYIAALECQLLAVLSHNKTHAFFHRWASTASKNIELRRRYHRWQCRKKATVWHYWHIFSRRRQGHRDAIYSLNQIVVRQVLVRAIQRWRRRLDQVHRLRGLLTRRRIFETRWAWSHWRYKTRVHQIAKMKWLLQCFSRWRYIAQRRQRVRHHLQRLVSIEHRHCLQLFVHQWKRLVIFSRGGEKLMAKFRLAWMKSKWVTWKKQTKRVCAVSVTLDRLGRSVKGFFIRRGFSSWKDFLHHARQTQLFQMSLRKQALAARAYSRDRHKWKQLMLRYFVRVAWTKLRYQYVARAFQRWLRMTVGWGSLNRVVTMQVKSTDKQRLVRSWCHWMHFLKQRAGIAKYFTHKNLRRLSLSKAYGAWRVLCSASQLMRFQRIASCRKRHRMALLRNVLQVWRRQRLIVHLELAVQGKIFSCWKSTMLRRQNIVSRWICTRLELQATMAKAIAIKWSMWMAWRRWMCGRRERSRRVLAIAYRYCLLFWWKKWRSQAAKMKKQRPRTSIRRRSQTSASSATPAATLQARRLARRQRLVVSLVHKRVRLTMRLYLAQWKRNIDCVLNASLSTMLTTLTGKYKTCARQRLLASIFTRWRYITAATKAQRDWVLRQHLHHWRMVCSHLKAHRATLAAALSHVESSRCESRWLRHTIFLAWRRVIQQRLHEDFDGVSETDLTNLARKKSHYVAALMLHLVLLKRRIHVLMDTFCTWHEISIQRKRTWSLMPVKLASEMVQIKYRIYVTKRELCQIYDRLLELENA</sequence>
<protein>
    <recommendedName>
        <fullName evidence="2">WW domain-containing protein</fullName>
    </recommendedName>
</protein>